<keyword evidence="6" id="KW-0347">Helicase</keyword>
<dbReference type="Gene3D" id="1.10.1600.10">
    <property type="match status" value="2"/>
</dbReference>
<dbReference type="Gene3D" id="1.10.720.30">
    <property type="entry name" value="SAP domain"/>
    <property type="match status" value="1"/>
</dbReference>
<dbReference type="SMART" id="SM00513">
    <property type="entry name" value="SAP"/>
    <property type="match status" value="1"/>
</dbReference>
<evidence type="ECO:0000313" key="15">
    <source>
        <dbReference type="EMBL" id="CAJ0933092.1"/>
    </source>
</evidence>
<reference evidence="15" key="1">
    <citation type="submission" date="2023-07" db="EMBL/GenBank/DDBJ databases">
        <authorList>
            <person name="Stuckert A."/>
        </authorList>
    </citation>
    <scope>NUCLEOTIDE SEQUENCE</scope>
</reference>
<keyword evidence="9" id="KW-0233">DNA recombination</keyword>
<evidence type="ECO:0000256" key="6">
    <source>
        <dbReference type="ARBA" id="ARBA00022806"/>
    </source>
</evidence>
<sequence>MRKGGLFYLCGLADSSHSEYVRINCDVFTWCIRNVYTSKIISSDRDLLSLVFFGTRESKSADSFKHIYVLHDLDTPGARRVLDLDKYREEKGRAYFTDTIGHSSDFSLGEALWHCSNLFSNVKQKLSHKRIMLFTNEDNPHASESAKITQAVTKAKDLRELGIFLDLMHLEKDGGFDVSLFYRDIVNIDDDEDLGVQFKASRKLEDLMRKVRAKENKKRSLCRIPLKLNDDLYLTVGVYNLVQKAMKPAPVRLYRDSNEPVKTKTRTFNRETGSLLLPSDTKKAQSYGNRQIVLEKEETEQLRRFDDPSLVLIGFKPITLLKKHHFIRPAQFVYPEESIVSGSSTLFQALLIKCLKRQVMAICRYTPRRNTPPRFVALVPQEEKLDDENVPLKPPGFNLIFLPFADDIRTINNHEIIPASEEQVDKMKEIVHKLRFNYRMYQTVDFANPNIVAISRKGFFCFRSLFHTLIGGGSGRRLLYQRSQRRWRQRVGRRHRAALGLLFSGSSAGCGTLPRSDSFENPVLQQHFRNLEALALDLMEPEPIEDLTLPKTNMIDNRLGSLSEEFKELVYPPGYNPESKAGKRKQGDDSGQAGKKAKTETTISEADLRAYVEKGTLGKLTVPVLKEFCRNYGLKGGKKQELVDALVDYFSKN</sequence>
<keyword evidence="8" id="KW-0238">DNA-binding</keyword>
<dbReference type="Gene3D" id="3.40.50.410">
    <property type="entry name" value="von Willebrand factor, type A domain"/>
    <property type="match status" value="1"/>
</dbReference>
<evidence type="ECO:0000256" key="8">
    <source>
        <dbReference type="ARBA" id="ARBA00023125"/>
    </source>
</evidence>
<dbReference type="InterPro" id="IPR047087">
    <property type="entry name" value="KU70_core_dom"/>
</dbReference>
<keyword evidence="7" id="KW-0067">ATP-binding</keyword>
<dbReference type="SUPFAM" id="SSF100939">
    <property type="entry name" value="SPOC domain-like"/>
    <property type="match status" value="2"/>
</dbReference>
<dbReference type="PIRSF" id="PIRSF003033">
    <property type="entry name" value="Ku70"/>
    <property type="match status" value="1"/>
</dbReference>
<evidence type="ECO:0000256" key="2">
    <source>
        <dbReference type="ARBA" id="ARBA00005240"/>
    </source>
</evidence>
<dbReference type="InterPro" id="IPR036361">
    <property type="entry name" value="SAP_dom_sf"/>
</dbReference>
<evidence type="ECO:0000256" key="11">
    <source>
        <dbReference type="ARBA" id="ARBA00023242"/>
    </source>
</evidence>
<keyword evidence="4" id="KW-0227">DNA damage</keyword>
<evidence type="ECO:0000256" key="10">
    <source>
        <dbReference type="ARBA" id="ARBA00023204"/>
    </source>
</evidence>
<evidence type="ECO:0000313" key="16">
    <source>
        <dbReference type="Proteomes" id="UP001176940"/>
    </source>
</evidence>
<dbReference type="PANTHER" id="PTHR12604:SF2">
    <property type="entry name" value="X-RAY REPAIR CROSS-COMPLEMENTING PROTEIN 6"/>
    <property type="match status" value="1"/>
</dbReference>
<feature type="domain" description="SAP" evidence="13">
    <location>
        <begin position="617"/>
        <end position="650"/>
    </location>
</feature>
<dbReference type="NCBIfam" id="TIGR00578">
    <property type="entry name" value="ku70"/>
    <property type="match status" value="1"/>
</dbReference>
<dbReference type="InterPro" id="IPR016194">
    <property type="entry name" value="SPOC-like_C_dom_sf"/>
</dbReference>
<dbReference type="Pfam" id="PF03730">
    <property type="entry name" value="Ku_C"/>
    <property type="match status" value="1"/>
</dbReference>
<dbReference type="EMBL" id="CAUEEQ010009062">
    <property type="protein sequence ID" value="CAJ0933092.1"/>
    <property type="molecule type" value="Genomic_DNA"/>
</dbReference>
<dbReference type="Pfam" id="PF02037">
    <property type="entry name" value="SAP"/>
    <property type="match status" value="1"/>
</dbReference>
<dbReference type="Gene3D" id="2.40.290.10">
    <property type="match status" value="1"/>
</dbReference>
<organism evidence="15 16">
    <name type="scientific">Ranitomeya imitator</name>
    <name type="common">mimic poison frog</name>
    <dbReference type="NCBI Taxonomy" id="111125"/>
    <lineage>
        <taxon>Eukaryota</taxon>
        <taxon>Metazoa</taxon>
        <taxon>Chordata</taxon>
        <taxon>Craniata</taxon>
        <taxon>Vertebrata</taxon>
        <taxon>Euteleostomi</taxon>
        <taxon>Amphibia</taxon>
        <taxon>Batrachia</taxon>
        <taxon>Anura</taxon>
        <taxon>Neobatrachia</taxon>
        <taxon>Hyloidea</taxon>
        <taxon>Dendrobatidae</taxon>
        <taxon>Dendrobatinae</taxon>
        <taxon>Ranitomeya</taxon>
    </lineage>
</organism>
<evidence type="ECO:0000259" key="13">
    <source>
        <dbReference type="SMART" id="SM00513"/>
    </source>
</evidence>
<dbReference type="InterPro" id="IPR005161">
    <property type="entry name" value="Ku_N"/>
</dbReference>
<evidence type="ECO:0000256" key="3">
    <source>
        <dbReference type="ARBA" id="ARBA00022741"/>
    </source>
</evidence>
<keyword evidence="3" id="KW-0547">Nucleotide-binding</keyword>
<comment type="similarity">
    <text evidence="2">Belongs to the ku70 family.</text>
</comment>
<keyword evidence="10" id="KW-0234">DNA repair</keyword>
<keyword evidence="11" id="KW-0539">Nucleus</keyword>
<dbReference type="SUPFAM" id="SSF68906">
    <property type="entry name" value="SAP domain"/>
    <property type="match status" value="1"/>
</dbReference>
<dbReference type="SMART" id="SM00559">
    <property type="entry name" value="Ku78"/>
    <property type="match status" value="1"/>
</dbReference>
<dbReference type="Gene3D" id="4.10.970.10">
    <property type="entry name" value="Ku70, bridge and pillars"/>
    <property type="match status" value="1"/>
</dbReference>
<evidence type="ECO:0000256" key="1">
    <source>
        <dbReference type="ARBA" id="ARBA00004123"/>
    </source>
</evidence>
<evidence type="ECO:0000259" key="14">
    <source>
        <dbReference type="SMART" id="SM00559"/>
    </source>
</evidence>
<dbReference type="Pfam" id="PF03731">
    <property type="entry name" value="Ku_N"/>
    <property type="match status" value="1"/>
</dbReference>
<dbReference type="PANTHER" id="PTHR12604">
    <property type="entry name" value="KU AUTOANTIGEN DNA HELICASE"/>
    <property type="match status" value="1"/>
</dbReference>
<dbReference type="InterPro" id="IPR027388">
    <property type="entry name" value="Ku70_bridge/pillars_dom_sf"/>
</dbReference>
<evidence type="ECO:0000256" key="4">
    <source>
        <dbReference type="ARBA" id="ARBA00022763"/>
    </source>
</evidence>
<keyword evidence="16" id="KW-1185">Reference proteome</keyword>
<dbReference type="InterPro" id="IPR006164">
    <property type="entry name" value="DNA_bd_Ku70/Ku80"/>
</dbReference>
<evidence type="ECO:0000256" key="7">
    <source>
        <dbReference type="ARBA" id="ARBA00022840"/>
    </source>
</evidence>
<dbReference type="InterPro" id="IPR005160">
    <property type="entry name" value="Ku_C"/>
</dbReference>
<gene>
    <name evidence="15" type="ORF">RIMI_LOCUS5344122</name>
</gene>
<feature type="region of interest" description="Disordered" evidence="12">
    <location>
        <begin position="573"/>
        <end position="600"/>
    </location>
</feature>
<protein>
    <recommendedName>
        <fullName evidence="17">ATP-dependent DNA helicase 2 subunit 1</fullName>
    </recommendedName>
</protein>
<evidence type="ECO:0008006" key="17">
    <source>
        <dbReference type="Google" id="ProtNLM"/>
    </source>
</evidence>
<evidence type="ECO:0000256" key="12">
    <source>
        <dbReference type="SAM" id="MobiDB-lite"/>
    </source>
</evidence>
<accession>A0ABN9L8Z1</accession>
<feature type="domain" description="Ku" evidence="14">
    <location>
        <begin position="273"/>
        <end position="419"/>
    </location>
</feature>
<comment type="caution">
    <text evidence="15">The sequence shown here is derived from an EMBL/GenBank/DDBJ whole genome shotgun (WGS) entry which is preliminary data.</text>
</comment>
<dbReference type="CDD" id="cd00788">
    <property type="entry name" value="KU70"/>
    <property type="match status" value="1"/>
</dbReference>
<evidence type="ECO:0000256" key="9">
    <source>
        <dbReference type="ARBA" id="ARBA00023172"/>
    </source>
</evidence>
<evidence type="ECO:0000256" key="5">
    <source>
        <dbReference type="ARBA" id="ARBA00022801"/>
    </source>
</evidence>
<comment type="subcellular location">
    <subcellularLocation>
        <location evidence="1">Nucleus</location>
    </subcellularLocation>
</comment>
<proteinExistence type="inferred from homology"/>
<dbReference type="SUPFAM" id="SSF53300">
    <property type="entry name" value="vWA-like"/>
    <property type="match status" value="1"/>
</dbReference>
<dbReference type="InterPro" id="IPR003034">
    <property type="entry name" value="SAP_dom"/>
</dbReference>
<dbReference type="CDD" id="cd01458">
    <property type="entry name" value="vWA_ku"/>
    <property type="match status" value="1"/>
</dbReference>
<keyword evidence="5" id="KW-0378">Hydrolase</keyword>
<dbReference type="Proteomes" id="UP001176940">
    <property type="component" value="Unassembled WGS sequence"/>
</dbReference>
<dbReference type="InterPro" id="IPR006165">
    <property type="entry name" value="Ku70"/>
</dbReference>
<name>A0ABN9L8Z1_9NEOB</name>
<dbReference type="Pfam" id="PF02735">
    <property type="entry name" value="Ku"/>
    <property type="match status" value="1"/>
</dbReference>
<dbReference type="InterPro" id="IPR036465">
    <property type="entry name" value="vWFA_dom_sf"/>
</dbReference>